<dbReference type="AlphaFoldDB" id="A0A815QF17"/>
<comment type="caution">
    <text evidence="1">The sequence shown here is derived from an EMBL/GenBank/DDBJ whole genome shotgun (WGS) entry which is preliminary data.</text>
</comment>
<evidence type="ECO:0000313" key="2">
    <source>
        <dbReference type="EMBL" id="CAF1675566.1"/>
    </source>
</evidence>
<reference evidence="1" key="1">
    <citation type="submission" date="2021-02" db="EMBL/GenBank/DDBJ databases">
        <authorList>
            <person name="Nowell W R."/>
        </authorList>
    </citation>
    <scope>NUCLEOTIDE SEQUENCE</scope>
</reference>
<protein>
    <recommendedName>
        <fullName evidence="4">Retrotransposon gag domain-containing protein</fullName>
    </recommendedName>
</protein>
<evidence type="ECO:0008006" key="4">
    <source>
        <dbReference type="Google" id="ProtNLM"/>
    </source>
</evidence>
<dbReference type="Proteomes" id="UP000663855">
    <property type="component" value="Unassembled WGS sequence"/>
</dbReference>
<sequence length="135" mass="15997">MLFQWLNDIINGLNYAEFTDDQKVSIISGYVNGDARRWLLKNLFVLDSWSTFIQEFKKEFAPTLLKEDAMSQVNECVYELDETMLWYDNGIKEEQNCESLKEKEVRLDYYNIKLVELNNTALLNTCMIETQSEKR</sequence>
<evidence type="ECO:0000313" key="1">
    <source>
        <dbReference type="EMBL" id="CAF1461241.1"/>
    </source>
</evidence>
<dbReference type="Proteomes" id="UP000663834">
    <property type="component" value="Unassembled WGS sequence"/>
</dbReference>
<organism evidence="1 3">
    <name type="scientific">Rotaria magnacalcarata</name>
    <dbReference type="NCBI Taxonomy" id="392030"/>
    <lineage>
        <taxon>Eukaryota</taxon>
        <taxon>Metazoa</taxon>
        <taxon>Spiralia</taxon>
        <taxon>Gnathifera</taxon>
        <taxon>Rotifera</taxon>
        <taxon>Eurotatoria</taxon>
        <taxon>Bdelloidea</taxon>
        <taxon>Philodinida</taxon>
        <taxon>Philodinidae</taxon>
        <taxon>Rotaria</taxon>
    </lineage>
</organism>
<dbReference type="OrthoDB" id="10421552at2759"/>
<dbReference type="EMBL" id="CAJNOV010011786">
    <property type="protein sequence ID" value="CAF1461241.1"/>
    <property type="molecule type" value="Genomic_DNA"/>
</dbReference>
<name>A0A815QF17_9BILA</name>
<evidence type="ECO:0000313" key="3">
    <source>
        <dbReference type="Proteomes" id="UP000663855"/>
    </source>
</evidence>
<gene>
    <name evidence="1" type="ORF">CJN711_LOCUS25110</name>
    <name evidence="2" type="ORF">KQP761_LOCUS35281</name>
</gene>
<accession>A0A815QF17</accession>
<dbReference type="EMBL" id="CAJNOW010019861">
    <property type="protein sequence ID" value="CAF1675566.1"/>
    <property type="molecule type" value="Genomic_DNA"/>
</dbReference>
<proteinExistence type="predicted"/>